<name>A0ACC2K4U4_PERAE</name>
<evidence type="ECO:0000313" key="2">
    <source>
        <dbReference type="Proteomes" id="UP001234297"/>
    </source>
</evidence>
<proteinExistence type="predicted"/>
<dbReference type="EMBL" id="CM056820">
    <property type="protein sequence ID" value="KAJ8616095.1"/>
    <property type="molecule type" value="Genomic_DNA"/>
</dbReference>
<accession>A0ACC2K4U4</accession>
<sequence length="234" mass="25419">MSPLQNPLLISLSVVLLFFPNPTPAQKASSETTLVSVSPSEETQALLSWISNLETHQLFFPNPTIPPCNFPAITCNGKGSITSIKLASSSVRGNLHSLNFTSFPNLMHLDLNNNSIYGPIPSDLFALSELTFLDLSSNRLSGRIPAGLGSIKSLAVLRLSGNDLIGWIPISLSELMDLEILLLDQNQISGGIPAEIGNLKKLKQLRSPKDTNHCIKSLYFTPKHMSHGSLFSSR</sequence>
<gene>
    <name evidence="1" type="ORF">MRB53_035467</name>
</gene>
<protein>
    <submittedName>
        <fullName evidence="1">Uncharacterized protein</fullName>
    </submittedName>
</protein>
<dbReference type="Proteomes" id="UP001234297">
    <property type="component" value="Chromosome 12"/>
</dbReference>
<comment type="caution">
    <text evidence="1">The sequence shown here is derived from an EMBL/GenBank/DDBJ whole genome shotgun (WGS) entry which is preliminary data.</text>
</comment>
<reference evidence="1 2" key="1">
    <citation type="journal article" date="2022" name="Hortic Res">
        <title>A haplotype resolved chromosomal level avocado genome allows analysis of novel avocado genes.</title>
        <authorList>
            <person name="Nath O."/>
            <person name="Fletcher S.J."/>
            <person name="Hayward A."/>
            <person name="Shaw L.M."/>
            <person name="Masouleh A.K."/>
            <person name="Furtado A."/>
            <person name="Henry R.J."/>
            <person name="Mitter N."/>
        </authorList>
    </citation>
    <scope>NUCLEOTIDE SEQUENCE [LARGE SCALE GENOMIC DNA]</scope>
    <source>
        <strain evidence="2">cv. Hass</strain>
    </source>
</reference>
<evidence type="ECO:0000313" key="1">
    <source>
        <dbReference type="EMBL" id="KAJ8616095.1"/>
    </source>
</evidence>
<keyword evidence="2" id="KW-1185">Reference proteome</keyword>
<organism evidence="1 2">
    <name type="scientific">Persea americana</name>
    <name type="common">Avocado</name>
    <dbReference type="NCBI Taxonomy" id="3435"/>
    <lineage>
        <taxon>Eukaryota</taxon>
        <taxon>Viridiplantae</taxon>
        <taxon>Streptophyta</taxon>
        <taxon>Embryophyta</taxon>
        <taxon>Tracheophyta</taxon>
        <taxon>Spermatophyta</taxon>
        <taxon>Magnoliopsida</taxon>
        <taxon>Magnoliidae</taxon>
        <taxon>Laurales</taxon>
        <taxon>Lauraceae</taxon>
        <taxon>Persea</taxon>
    </lineage>
</organism>